<dbReference type="AlphaFoldDB" id="A0A0A0KEF9"/>
<reference evidence="3 4" key="2">
    <citation type="journal article" date="2009" name="PLoS ONE">
        <title>An integrated genetic and cytogenetic map of the cucumber genome.</title>
        <authorList>
            <person name="Ren Y."/>
            <person name="Zhang Z."/>
            <person name="Liu J."/>
            <person name="Staub J.E."/>
            <person name="Han Y."/>
            <person name="Cheng Z."/>
            <person name="Li X."/>
            <person name="Lu J."/>
            <person name="Miao H."/>
            <person name="Kang H."/>
            <person name="Xie B."/>
            <person name="Gu X."/>
            <person name="Wang X."/>
            <person name="Du Y."/>
            <person name="Jin W."/>
            <person name="Huang S."/>
        </authorList>
    </citation>
    <scope>NUCLEOTIDE SEQUENCE [LARGE SCALE GENOMIC DNA]</scope>
    <source>
        <strain evidence="4">cv. 9930</strain>
    </source>
</reference>
<accession>A0A0A0KEF9</accession>
<feature type="chain" id="PRO_5001972103" evidence="2">
    <location>
        <begin position="20"/>
        <end position="111"/>
    </location>
</feature>
<reference evidence="3 4" key="1">
    <citation type="journal article" date="2009" name="Nat. Genet.">
        <title>The genome of the cucumber, Cucumis sativus L.</title>
        <authorList>
            <person name="Huang S."/>
            <person name="Li R."/>
            <person name="Zhang Z."/>
            <person name="Li L."/>
            <person name="Gu X."/>
            <person name="Fan W."/>
            <person name="Lucas W.J."/>
            <person name="Wang X."/>
            <person name="Xie B."/>
            <person name="Ni P."/>
            <person name="Ren Y."/>
            <person name="Zhu H."/>
            <person name="Li J."/>
            <person name="Lin K."/>
            <person name="Jin W."/>
            <person name="Fei Z."/>
            <person name="Li G."/>
            <person name="Staub J."/>
            <person name="Kilian A."/>
            <person name="van der Vossen E.A."/>
            <person name="Wu Y."/>
            <person name="Guo J."/>
            <person name="He J."/>
            <person name="Jia Z."/>
            <person name="Ren Y."/>
            <person name="Tian G."/>
            <person name="Lu Y."/>
            <person name="Ruan J."/>
            <person name="Qian W."/>
            <person name="Wang M."/>
            <person name="Huang Q."/>
            <person name="Li B."/>
            <person name="Xuan Z."/>
            <person name="Cao J."/>
            <person name="Asan"/>
            <person name="Wu Z."/>
            <person name="Zhang J."/>
            <person name="Cai Q."/>
            <person name="Bai Y."/>
            <person name="Zhao B."/>
            <person name="Han Y."/>
            <person name="Li Y."/>
            <person name="Li X."/>
            <person name="Wang S."/>
            <person name="Shi Q."/>
            <person name="Liu S."/>
            <person name="Cho W.K."/>
            <person name="Kim J.Y."/>
            <person name="Xu Y."/>
            <person name="Heller-Uszynska K."/>
            <person name="Miao H."/>
            <person name="Cheng Z."/>
            <person name="Zhang S."/>
            <person name="Wu J."/>
            <person name="Yang Y."/>
            <person name="Kang H."/>
            <person name="Li M."/>
            <person name="Liang H."/>
            <person name="Ren X."/>
            <person name="Shi Z."/>
            <person name="Wen M."/>
            <person name="Jian M."/>
            <person name="Yang H."/>
            <person name="Zhang G."/>
            <person name="Yang Z."/>
            <person name="Chen R."/>
            <person name="Liu S."/>
            <person name="Li J."/>
            <person name="Ma L."/>
            <person name="Liu H."/>
            <person name="Zhou Y."/>
            <person name="Zhao J."/>
            <person name="Fang X."/>
            <person name="Li G."/>
            <person name="Fang L."/>
            <person name="Li Y."/>
            <person name="Liu D."/>
            <person name="Zheng H."/>
            <person name="Zhang Y."/>
            <person name="Qin N."/>
            <person name="Li Z."/>
            <person name="Yang G."/>
            <person name="Yang S."/>
            <person name="Bolund L."/>
            <person name="Kristiansen K."/>
            <person name="Zheng H."/>
            <person name="Li S."/>
            <person name="Zhang X."/>
            <person name="Yang H."/>
            <person name="Wang J."/>
            <person name="Sun R."/>
            <person name="Zhang B."/>
            <person name="Jiang S."/>
            <person name="Wang J."/>
            <person name="Du Y."/>
            <person name="Li S."/>
        </authorList>
    </citation>
    <scope>NUCLEOTIDE SEQUENCE [LARGE SCALE GENOMIC DNA]</scope>
    <source>
        <strain evidence="4">cv. 9930</strain>
    </source>
</reference>
<evidence type="ECO:0000256" key="1">
    <source>
        <dbReference type="SAM" id="MobiDB-lite"/>
    </source>
</evidence>
<dbReference type="Gramene" id="KGN46156">
    <property type="protein sequence ID" value="KGN46156"/>
    <property type="gene ID" value="Csa_6G058700"/>
</dbReference>
<name>A0A0A0KEF9_CUCSA</name>
<sequence>MAPPLAYLFLAILLAVASFSPSSLSIAATAAPSYGIPYPPPLPRPLLFHNDHSSLPPSPAAEEYPAKSPRRVNGERKDKCSEAPRNGNKDAKPNKDPWPKCPVPKSPPPPF</sequence>
<dbReference type="EMBL" id="CM002927">
    <property type="protein sequence ID" value="KGN46156.1"/>
    <property type="molecule type" value="Genomic_DNA"/>
</dbReference>
<evidence type="ECO:0000313" key="3">
    <source>
        <dbReference type="EMBL" id="KGN46156.1"/>
    </source>
</evidence>
<feature type="signal peptide" evidence="2">
    <location>
        <begin position="1"/>
        <end position="19"/>
    </location>
</feature>
<feature type="region of interest" description="Disordered" evidence="1">
    <location>
        <begin position="47"/>
        <end position="111"/>
    </location>
</feature>
<feature type="compositionally biased region" description="Pro residues" evidence="1">
    <location>
        <begin position="99"/>
        <end position="111"/>
    </location>
</feature>
<feature type="compositionally biased region" description="Basic and acidic residues" evidence="1">
    <location>
        <begin position="72"/>
        <end position="98"/>
    </location>
</feature>
<reference evidence="3 4" key="4">
    <citation type="journal article" date="2011" name="BMC Genomics">
        <title>RNA-Seq improves annotation of protein-coding genes in the cucumber genome.</title>
        <authorList>
            <person name="Li Z."/>
            <person name="Zhang Z."/>
            <person name="Yan P."/>
            <person name="Huang S."/>
            <person name="Fei Z."/>
            <person name="Lin K."/>
        </authorList>
    </citation>
    <scope>NUCLEOTIDE SEQUENCE [LARGE SCALE GENOMIC DNA]</scope>
    <source>
        <strain evidence="4">cv. 9930</strain>
    </source>
</reference>
<keyword evidence="2" id="KW-0732">Signal</keyword>
<evidence type="ECO:0000313" key="4">
    <source>
        <dbReference type="Proteomes" id="UP000029981"/>
    </source>
</evidence>
<organism evidence="3 4">
    <name type="scientific">Cucumis sativus</name>
    <name type="common">Cucumber</name>
    <dbReference type="NCBI Taxonomy" id="3659"/>
    <lineage>
        <taxon>Eukaryota</taxon>
        <taxon>Viridiplantae</taxon>
        <taxon>Streptophyta</taxon>
        <taxon>Embryophyta</taxon>
        <taxon>Tracheophyta</taxon>
        <taxon>Spermatophyta</taxon>
        <taxon>Magnoliopsida</taxon>
        <taxon>eudicotyledons</taxon>
        <taxon>Gunneridae</taxon>
        <taxon>Pentapetalae</taxon>
        <taxon>rosids</taxon>
        <taxon>fabids</taxon>
        <taxon>Cucurbitales</taxon>
        <taxon>Cucurbitaceae</taxon>
        <taxon>Benincaseae</taxon>
        <taxon>Cucumis</taxon>
    </lineage>
</organism>
<protein>
    <submittedName>
        <fullName evidence="3">Uncharacterized protein</fullName>
    </submittedName>
</protein>
<proteinExistence type="predicted"/>
<reference evidence="3 4" key="3">
    <citation type="journal article" date="2010" name="BMC Genomics">
        <title>Transcriptome sequencing and comparative analysis of cucumber flowers with different sex types.</title>
        <authorList>
            <person name="Guo S."/>
            <person name="Zheng Y."/>
            <person name="Joung J.G."/>
            <person name="Liu S."/>
            <person name="Zhang Z."/>
            <person name="Crasta O.R."/>
            <person name="Sobral B.W."/>
            <person name="Xu Y."/>
            <person name="Huang S."/>
            <person name="Fei Z."/>
        </authorList>
    </citation>
    <scope>NUCLEOTIDE SEQUENCE [LARGE SCALE GENOMIC DNA]</scope>
    <source>
        <strain evidence="4">cv. 9930</strain>
    </source>
</reference>
<keyword evidence="4" id="KW-1185">Reference proteome</keyword>
<gene>
    <name evidence="3" type="ORF">Csa_6G058700</name>
</gene>
<evidence type="ECO:0000256" key="2">
    <source>
        <dbReference type="SAM" id="SignalP"/>
    </source>
</evidence>
<dbReference type="Proteomes" id="UP000029981">
    <property type="component" value="Chromosome 6"/>
</dbReference>